<evidence type="ECO:0000313" key="1">
    <source>
        <dbReference type="EMBL" id="SNS14927.1"/>
    </source>
</evidence>
<accession>A0A239C3U4</accession>
<dbReference type="EMBL" id="FZNY01000007">
    <property type="protein sequence ID" value="SNS14927.1"/>
    <property type="molecule type" value="Genomic_DNA"/>
</dbReference>
<sequence>MEYSRLYYFFYQISSIRFLFVISCAGLVLLSSCASFSKETINPNVLNTSNLKEIEGTYAVQANEVVRSEYGDFRESFYNYLHLNLRKHSSLADTTVVQSFEIDVIDDRKMKIRFNTATRSLYEFDIKYKLRKDGFVHLKYKNVKLIGAPYIAGRFDFKRTRLTTLPNGDLFVQGANQNSGAFMIIVFLNSSVRRNQNHFKRIE</sequence>
<proteinExistence type="predicted"/>
<gene>
    <name evidence="1" type="ORF">SAMN06265376_107116</name>
</gene>
<organism evidence="1 2">
    <name type="scientific">Dokdonia pacifica</name>
    <dbReference type="NCBI Taxonomy" id="1627892"/>
    <lineage>
        <taxon>Bacteria</taxon>
        <taxon>Pseudomonadati</taxon>
        <taxon>Bacteroidota</taxon>
        <taxon>Flavobacteriia</taxon>
        <taxon>Flavobacteriales</taxon>
        <taxon>Flavobacteriaceae</taxon>
        <taxon>Dokdonia</taxon>
    </lineage>
</organism>
<name>A0A239C3U4_9FLAO</name>
<evidence type="ECO:0008006" key="3">
    <source>
        <dbReference type="Google" id="ProtNLM"/>
    </source>
</evidence>
<reference evidence="1 2" key="1">
    <citation type="submission" date="2017-06" db="EMBL/GenBank/DDBJ databases">
        <authorList>
            <person name="Kim H.J."/>
            <person name="Triplett B.A."/>
        </authorList>
    </citation>
    <scope>NUCLEOTIDE SEQUENCE [LARGE SCALE GENOMIC DNA]</scope>
    <source>
        <strain evidence="1 2">DSM 25597</strain>
    </source>
</reference>
<keyword evidence="2" id="KW-1185">Reference proteome</keyword>
<dbReference type="OrthoDB" id="756944at2"/>
<dbReference type="PROSITE" id="PS51257">
    <property type="entry name" value="PROKAR_LIPOPROTEIN"/>
    <property type="match status" value="1"/>
</dbReference>
<dbReference type="Proteomes" id="UP000198379">
    <property type="component" value="Unassembled WGS sequence"/>
</dbReference>
<dbReference type="RefSeq" id="WP_089373118.1">
    <property type="nucleotide sequence ID" value="NZ_BMEP01000004.1"/>
</dbReference>
<protein>
    <recommendedName>
        <fullName evidence="3">Lipoprotein</fullName>
    </recommendedName>
</protein>
<evidence type="ECO:0000313" key="2">
    <source>
        <dbReference type="Proteomes" id="UP000198379"/>
    </source>
</evidence>
<dbReference type="AlphaFoldDB" id="A0A239C3U4"/>